<dbReference type="PANTHER" id="PTHR43539">
    <property type="entry name" value="FLAVIN-BINDING MONOOXYGENASE-LIKE PROTEIN (AFU_ORTHOLOGUE AFUA_4G09220)"/>
    <property type="match status" value="1"/>
</dbReference>
<evidence type="ECO:0000256" key="2">
    <source>
        <dbReference type="ARBA" id="ARBA00023002"/>
    </source>
</evidence>
<reference evidence="6" key="2">
    <citation type="submission" date="2020-10" db="EMBL/GenBank/DDBJ databases">
        <authorList>
            <person name="Scholz U."/>
            <person name="Mascher M."/>
            <person name="Fiebig A."/>
        </authorList>
    </citation>
    <scope>NUCLEOTIDE SEQUENCE [LARGE SCALE GENOMIC DNA]</scope>
    <source>
        <strain evidence="6">cv. Morex</strain>
    </source>
</reference>
<evidence type="ECO:0000256" key="4">
    <source>
        <dbReference type="ARBA" id="ARBA00047707"/>
    </source>
</evidence>
<feature type="compositionally biased region" description="Low complexity" evidence="5">
    <location>
        <begin position="107"/>
        <end position="127"/>
    </location>
</feature>
<dbReference type="GO" id="GO:0103075">
    <property type="term" value="F:indole-3-pyruvate monooxygenase activity"/>
    <property type="evidence" value="ECO:0007669"/>
    <property type="project" value="UniProtKB-EC"/>
</dbReference>
<dbReference type="Gramene" id="HORVU.MOREX.r3.2HG0205000.1">
    <property type="protein sequence ID" value="HORVU.MOREX.r3.2HG0205000.1.CDS1"/>
    <property type="gene ID" value="HORVU.MOREX.r3.2HG0205000"/>
</dbReference>
<evidence type="ECO:0000313" key="7">
    <source>
        <dbReference type="Proteomes" id="UP000011116"/>
    </source>
</evidence>
<keyword evidence="7" id="KW-1185">Reference proteome</keyword>
<organism evidence="6 7">
    <name type="scientific">Hordeum vulgare subsp. vulgare</name>
    <name type="common">Domesticated barley</name>
    <dbReference type="NCBI Taxonomy" id="112509"/>
    <lineage>
        <taxon>Eukaryota</taxon>
        <taxon>Viridiplantae</taxon>
        <taxon>Streptophyta</taxon>
        <taxon>Embryophyta</taxon>
        <taxon>Tracheophyta</taxon>
        <taxon>Spermatophyta</taxon>
        <taxon>Magnoliopsida</taxon>
        <taxon>Liliopsida</taxon>
        <taxon>Poales</taxon>
        <taxon>Poaceae</taxon>
        <taxon>BOP clade</taxon>
        <taxon>Pooideae</taxon>
        <taxon>Triticodae</taxon>
        <taxon>Triticeae</taxon>
        <taxon>Hordeinae</taxon>
        <taxon>Hordeum</taxon>
    </lineage>
</organism>
<evidence type="ECO:0000256" key="5">
    <source>
        <dbReference type="SAM" id="MobiDB-lite"/>
    </source>
</evidence>
<evidence type="ECO:0000313" key="6">
    <source>
        <dbReference type="EnsemblPlants" id="HORVU.MOREX.r3.2HG0205000.1.CDS1"/>
    </source>
</evidence>
<keyword evidence="2" id="KW-0560">Oxidoreductase</keyword>
<dbReference type="SUPFAM" id="SSF51905">
    <property type="entry name" value="FAD/NAD(P)-binding domain"/>
    <property type="match status" value="1"/>
</dbReference>
<dbReference type="InterPro" id="IPR050982">
    <property type="entry name" value="Auxin_biosynth/cation_transpt"/>
</dbReference>
<dbReference type="Gramene" id="HORVU.MOREX.r2.2HG0170570.1">
    <property type="protein sequence ID" value="HORVU.MOREX.r2.2HG0170570.1.CDS.1"/>
    <property type="gene ID" value="HORVU.MOREX.r2.2HG0170570"/>
</dbReference>
<name>A0A8I6X1F7_HORVV</name>
<reference evidence="6" key="3">
    <citation type="submission" date="2022-01" db="UniProtKB">
        <authorList>
            <consortium name="EnsemblPlants"/>
        </authorList>
    </citation>
    <scope>IDENTIFICATION</scope>
    <source>
        <strain evidence="6">subsp. vulgare</strain>
    </source>
</reference>
<dbReference type="EnsemblPlants" id="HORVU.MOREX.r3.2HG0205000.1">
    <property type="protein sequence ID" value="HORVU.MOREX.r3.2HG0205000.1.CDS1"/>
    <property type="gene ID" value="HORVU.MOREX.r3.2HG0205000"/>
</dbReference>
<accession>A0A8I6X1F7</accession>
<evidence type="ECO:0000256" key="1">
    <source>
        <dbReference type="ARBA" id="ARBA00009183"/>
    </source>
</evidence>
<sequence>MVLVVPGEFDRADCLSSPRCGRANGPIILSAGPAGIIVADMLREQGVPFVILGRDDNYIASMWHRRVYDRLRLHLPKQFGHRRQLAEHLEISPTKLDIEQELGGGRSAAPGSRASRSCAEPWPAPRGSSRRSSSRPPRAGRPWSGMLWGRGDRDPRQRTAVGRSRRPA</sequence>
<protein>
    <recommendedName>
        <fullName evidence="3">indole-3-pyruvate monooxygenase</fullName>
        <ecNumber evidence="3">1.14.13.168</ecNumber>
    </recommendedName>
</protein>
<dbReference type="AlphaFoldDB" id="A0A8I6X1F7"/>
<dbReference type="EC" id="1.14.13.168" evidence="3"/>
<proteinExistence type="inferred from homology"/>
<comment type="similarity">
    <text evidence="1">Belongs to the FMO family.</text>
</comment>
<dbReference type="Proteomes" id="UP000011116">
    <property type="component" value="Chromosome 2H"/>
</dbReference>
<evidence type="ECO:0000256" key="3">
    <source>
        <dbReference type="ARBA" id="ARBA00039148"/>
    </source>
</evidence>
<feature type="region of interest" description="Disordered" evidence="5">
    <location>
        <begin position="96"/>
        <end position="168"/>
    </location>
</feature>
<dbReference type="Gene3D" id="3.50.50.60">
    <property type="entry name" value="FAD/NAD(P)-binding domain"/>
    <property type="match status" value="1"/>
</dbReference>
<reference evidence="7" key="1">
    <citation type="journal article" date="2012" name="Nature">
        <title>A physical, genetic and functional sequence assembly of the barley genome.</title>
        <authorList>
            <consortium name="The International Barley Genome Sequencing Consortium"/>
            <person name="Mayer K.F."/>
            <person name="Waugh R."/>
            <person name="Brown J.W."/>
            <person name="Schulman A."/>
            <person name="Langridge P."/>
            <person name="Platzer M."/>
            <person name="Fincher G.B."/>
            <person name="Muehlbauer G.J."/>
            <person name="Sato K."/>
            <person name="Close T.J."/>
            <person name="Wise R.P."/>
            <person name="Stein N."/>
        </authorList>
    </citation>
    <scope>NUCLEOTIDE SEQUENCE [LARGE SCALE GENOMIC DNA]</scope>
    <source>
        <strain evidence="7">cv. Morex</strain>
    </source>
</reference>
<dbReference type="InterPro" id="IPR036188">
    <property type="entry name" value="FAD/NAD-bd_sf"/>
</dbReference>
<comment type="catalytic activity">
    <reaction evidence="4">
        <text>indole-3-pyruvate + NADPH + O2 + H(+) = (indol-3-yl)acetate + CO2 + NADP(+) + H2O</text>
        <dbReference type="Rhea" id="RHEA:34331"/>
        <dbReference type="ChEBI" id="CHEBI:15377"/>
        <dbReference type="ChEBI" id="CHEBI:15378"/>
        <dbReference type="ChEBI" id="CHEBI:15379"/>
        <dbReference type="ChEBI" id="CHEBI:16526"/>
        <dbReference type="ChEBI" id="CHEBI:17640"/>
        <dbReference type="ChEBI" id="CHEBI:30854"/>
        <dbReference type="ChEBI" id="CHEBI:57783"/>
        <dbReference type="ChEBI" id="CHEBI:58349"/>
        <dbReference type="EC" id="1.14.13.168"/>
    </reaction>
</comment>
<dbReference type="SMR" id="A0A8I6X1F7"/>
<feature type="compositionally biased region" description="Low complexity" evidence="5">
    <location>
        <begin position="134"/>
        <end position="144"/>
    </location>
</feature>
<dbReference type="PANTHER" id="PTHR43539:SF11">
    <property type="entry name" value="INDOLE-3-PYRUVATE MONOOXYGENASE YUCCA8-RELATED"/>
    <property type="match status" value="1"/>
</dbReference>